<name>A0A931G1W5_9ACTN</name>
<evidence type="ECO:0000313" key="3">
    <source>
        <dbReference type="Proteomes" id="UP000598146"/>
    </source>
</evidence>
<comment type="caution">
    <text evidence="2">The sequence shown here is derived from an EMBL/GenBank/DDBJ whole genome shotgun (WGS) entry which is preliminary data.</text>
</comment>
<dbReference type="PANTHER" id="PTHR33164">
    <property type="entry name" value="TRANSCRIPTIONAL REGULATOR, MARR FAMILY"/>
    <property type="match status" value="1"/>
</dbReference>
<dbReference type="InterPro" id="IPR039422">
    <property type="entry name" value="MarR/SlyA-like"/>
</dbReference>
<evidence type="ECO:0000313" key="2">
    <source>
        <dbReference type="EMBL" id="MBG0562724.1"/>
    </source>
</evidence>
<dbReference type="InterPro" id="IPR036390">
    <property type="entry name" value="WH_DNA-bd_sf"/>
</dbReference>
<feature type="domain" description="HTH marR-type" evidence="1">
    <location>
        <begin position="3"/>
        <end position="135"/>
    </location>
</feature>
<dbReference type="RefSeq" id="WP_196414526.1">
    <property type="nucleotide sequence ID" value="NZ_JADQTO010000006.1"/>
</dbReference>
<dbReference type="Gene3D" id="1.10.10.10">
    <property type="entry name" value="Winged helix-like DNA-binding domain superfamily/Winged helix DNA-binding domain"/>
    <property type="match status" value="1"/>
</dbReference>
<dbReference type="GO" id="GO:0003700">
    <property type="term" value="F:DNA-binding transcription factor activity"/>
    <property type="evidence" value="ECO:0007669"/>
    <property type="project" value="InterPro"/>
</dbReference>
<gene>
    <name evidence="2" type="ORF">I4J89_14805</name>
</gene>
<dbReference type="Pfam" id="PF12802">
    <property type="entry name" value="MarR_2"/>
    <property type="match status" value="1"/>
</dbReference>
<dbReference type="AlphaFoldDB" id="A0A931G1W5"/>
<dbReference type="Proteomes" id="UP000598146">
    <property type="component" value="Unassembled WGS sequence"/>
</dbReference>
<dbReference type="GO" id="GO:0006950">
    <property type="term" value="P:response to stress"/>
    <property type="evidence" value="ECO:0007669"/>
    <property type="project" value="TreeGrafter"/>
</dbReference>
<keyword evidence="3" id="KW-1185">Reference proteome</keyword>
<sequence>MTEPRLVFELMSAERSIRRWIDARAGGTGIGAAGAGVLFHLATHDNALVGDVTAALCASPSGMSGLISRLEKGGFVTKSPDPADARAVRLGLTPLGRDAVATARTVVRDLNAHLTDGFAPEELRTVVRWLAHTAAIQPAAIQPANIPPAAAQSPATTQSAPIQGG</sequence>
<accession>A0A931G1W5</accession>
<dbReference type="InterPro" id="IPR000835">
    <property type="entry name" value="HTH_MarR-typ"/>
</dbReference>
<dbReference type="PROSITE" id="PS50995">
    <property type="entry name" value="HTH_MARR_2"/>
    <property type="match status" value="1"/>
</dbReference>
<organism evidence="2 3">
    <name type="scientific">Actinoplanes aureus</name>
    <dbReference type="NCBI Taxonomy" id="2792083"/>
    <lineage>
        <taxon>Bacteria</taxon>
        <taxon>Bacillati</taxon>
        <taxon>Actinomycetota</taxon>
        <taxon>Actinomycetes</taxon>
        <taxon>Micromonosporales</taxon>
        <taxon>Micromonosporaceae</taxon>
        <taxon>Actinoplanes</taxon>
    </lineage>
</organism>
<dbReference type="SUPFAM" id="SSF46785">
    <property type="entry name" value="Winged helix' DNA-binding domain"/>
    <property type="match status" value="1"/>
</dbReference>
<protein>
    <submittedName>
        <fullName evidence="2">Winged helix-turn-helix transcriptional regulator</fullName>
    </submittedName>
</protein>
<proteinExistence type="predicted"/>
<dbReference type="PANTHER" id="PTHR33164:SF107">
    <property type="entry name" value="TRANSCRIPTIONAL REGULATORY PROTEIN"/>
    <property type="match status" value="1"/>
</dbReference>
<reference evidence="2" key="1">
    <citation type="submission" date="2020-11" db="EMBL/GenBank/DDBJ databases">
        <title>Isolation and identification of active actinomycetes.</title>
        <authorList>
            <person name="Sun X."/>
        </authorList>
    </citation>
    <scope>NUCLEOTIDE SEQUENCE</scope>
    <source>
        <strain evidence="2">NEAU-A11</strain>
    </source>
</reference>
<dbReference type="EMBL" id="JADQTO010000006">
    <property type="protein sequence ID" value="MBG0562724.1"/>
    <property type="molecule type" value="Genomic_DNA"/>
</dbReference>
<dbReference type="SMART" id="SM00347">
    <property type="entry name" value="HTH_MARR"/>
    <property type="match status" value="1"/>
</dbReference>
<evidence type="ECO:0000259" key="1">
    <source>
        <dbReference type="PROSITE" id="PS50995"/>
    </source>
</evidence>
<dbReference type="InterPro" id="IPR036388">
    <property type="entry name" value="WH-like_DNA-bd_sf"/>
</dbReference>